<dbReference type="InterPro" id="IPR010071">
    <property type="entry name" value="AA_adenyl_dom"/>
</dbReference>
<dbReference type="PROSITE" id="PS50075">
    <property type="entry name" value="CARRIER"/>
    <property type="match status" value="1"/>
</dbReference>
<evidence type="ECO:0000313" key="7">
    <source>
        <dbReference type="EMBL" id="NEU75587.1"/>
    </source>
</evidence>
<dbReference type="InterPro" id="IPR000873">
    <property type="entry name" value="AMP-dep_synth/lig_dom"/>
</dbReference>
<comment type="cofactor">
    <cofactor evidence="1">
        <name>pantetheine 4'-phosphate</name>
        <dbReference type="ChEBI" id="CHEBI:47942"/>
    </cofactor>
</comment>
<dbReference type="SUPFAM" id="SSF47336">
    <property type="entry name" value="ACP-like"/>
    <property type="match status" value="1"/>
</dbReference>
<evidence type="ECO:0000313" key="8">
    <source>
        <dbReference type="Proteomes" id="UP000031549"/>
    </source>
</evidence>
<dbReference type="InterPro" id="IPR010060">
    <property type="entry name" value="NRPS_synth"/>
</dbReference>
<dbReference type="GO" id="GO:0003824">
    <property type="term" value="F:catalytic activity"/>
    <property type="evidence" value="ECO:0007669"/>
    <property type="project" value="InterPro"/>
</dbReference>
<dbReference type="Pfam" id="PF00501">
    <property type="entry name" value="AMP-binding"/>
    <property type="match status" value="1"/>
</dbReference>
<dbReference type="Gene3D" id="3.30.300.30">
    <property type="match status" value="1"/>
</dbReference>
<evidence type="ECO:0000256" key="1">
    <source>
        <dbReference type="ARBA" id="ARBA00001957"/>
    </source>
</evidence>
<feature type="domain" description="Carrier" evidence="6">
    <location>
        <begin position="987"/>
        <end position="1061"/>
    </location>
</feature>
<dbReference type="SMART" id="SM00823">
    <property type="entry name" value="PKS_PP"/>
    <property type="match status" value="1"/>
</dbReference>
<accession>A0A846HDD8</accession>
<dbReference type="GO" id="GO:0017000">
    <property type="term" value="P:antibiotic biosynthetic process"/>
    <property type="evidence" value="ECO:0007669"/>
    <property type="project" value="UniProtKB-KW"/>
</dbReference>
<protein>
    <submittedName>
        <fullName evidence="7">Non-ribosomal peptide synthetase</fullName>
    </submittedName>
</protein>
<dbReference type="GO" id="GO:0043041">
    <property type="term" value="P:amino acid activation for nonribosomal peptide biosynthetic process"/>
    <property type="evidence" value="ECO:0007669"/>
    <property type="project" value="UniProtKB-ARBA"/>
</dbReference>
<dbReference type="NCBIfam" id="TIGR01720">
    <property type="entry name" value="NRPS-para261"/>
    <property type="match status" value="1"/>
</dbReference>
<dbReference type="GO" id="GO:0044550">
    <property type="term" value="P:secondary metabolite biosynthetic process"/>
    <property type="evidence" value="ECO:0007669"/>
    <property type="project" value="UniProtKB-ARBA"/>
</dbReference>
<dbReference type="FunFam" id="3.30.300.30:FF:000010">
    <property type="entry name" value="Enterobactin synthetase component F"/>
    <property type="match status" value="1"/>
</dbReference>
<dbReference type="Gene3D" id="3.40.50.980">
    <property type="match status" value="2"/>
</dbReference>
<comment type="similarity">
    <text evidence="2">Belongs to the ATP-dependent AMP-binding enzyme family.</text>
</comment>
<comment type="caution">
    <text evidence="7">The sequence shown here is derived from an EMBL/GenBank/DDBJ whole genome shotgun (WGS) entry which is preliminary data.</text>
</comment>
<keyword evidence="4" id="KW-0597">Phosphoprotein</keyword>
<dbReference type="InterPro" id="IPR009081">
    <property type="entry name" value="PP-bd_ACP"/>
</dbReference>
<proteinExistence type="inferred from homology"/>
<dbReference type="PANTHER" id="PTHR45398">
    <property type="match status" value="1"/>
</dbReference>
<dbReference type="EMBL" id="JTCM02000074">
    <property type="protein sequence ID" value="NEU75587.1"/>
    <property type="molecule type" value="Genomic_DNA"/>
</dbReference>
<dbReference type="Gene3D" id="3.30.559.10">
    <property type="entry name" value="Chloramphenicol acetyltransferase-like domain"/>
    <property type="match status" value="2"/>
</dbReference>
<dbReference type="CDD" id="cd05930">
    <property type="entry name" value="A_NRPS"/>
    <property type="match status" value="1"/>
</dbReference>
<dbReference type="Pfam" id="PF00550">
    <property type="entry name" value="PP-binding"/>
    <property type="match status" value="1"/>
</dbReference>
<dbReference type="CDD" id="cd19534">
    <property type="entry name" value="E_NRPS"/>
    <property type="match status" value="1"/>
</dbReference>
<gene>
    <name evidence="7" type="ORF">PI95_024270</name>
</gene>
<evidence type="ECO:0000256" key="4">
    <source>
        <dbReference type="ARBA" id="ARBA00022553"/>
    </source>
</evidence>
<name>A0A846HDD8_9CYAN</name>
<dbReference type="Gene3D" id="1.10.1200.10">
    <property type="entry name" value="ACP-like"/>
    <property type="match status" value="1"/>
</dbReference>
<dbReference type="NCBIfam" id="TIGR01733">
    <property type="entry name" value="AA-adenyl-dom"/>
    <property type="match status" value="1"/>
</dbReference>
<dbReference type="GO" id="GO:0031177">
    <property type="term" value="F:phosphopantetheine binding"/>
    <property type="evidence" value="ECO:0007669"/>
    <property type="project" value="InterPro"/>
</dbReference>
<reference evidence="7 8" key="1">
    <citation type="journal article" date="2015" name="Genome Announc.">
        <title>Draft Genome Sequence of Cyanobacterium Hassallia byssoidea Strain VB512170, Isolated from Monuments in India.</title>
        <authorList>
            <person name="Singh D."/>
            <person name="Chandrababunaidu M.M."/>
            <person name="Panda A."/>
            <person name="Sen D."/>
            <person name="Bhattacharyya S."/>
            <person name="Adhikary S.P."/>
            <person name="Tripathy S."/>
        </authorList>
    </citation>
    <scope>NUCLEOTIDE SEQUENCE [LARGE SCALE GENOMIC DNA]</scope>
    <source>
        <strain evidence="7 8">VB512170</strain>
    </source>
</reference>
<dbReference type="FunFam" id="1.10.1200.10:FF:000005">
    <property type="entry name" value="Nonribosomal peptide synthetase 1"/>
    <property type="match status" value="1"/>
</dbReference>
<dbReference type="InterPro" id="IPR045851">
    <property type="entry name" value="AMP-bd_C_sf"/>
</dbReference>
<keyword evidence="3" id="KW-0596">Phosphopantetheine</keyword>
<dbReference type="SUPFAM" id="SSF56801">
    <property type="entry name" value="Acetyl-CoA synthetase-like"/>
    <property type="match status" value="1"/>
</dbReference>
<dbReference type="Gene3D" id="3.30.559.30">
    <property type="entry name" value="Nonribosomal peptide synthetase, condensation domain"/>
    <property type="match status" value="2"/>
</dbReference>
<evidence type="ECO:0000259" key="6">
    <source>
        <dbReference type="PROSITE" id="PS50075"/>
    </source>
</evidence>
<dbReference type="FunFam" id="3.40.50.12780:FF:000012">
    <property type="entry name" value="Non-ribosomal peptide synthetase"/>
    <property type="match status" value="1"/>
</dbReference>
<dbReference type="InterPro" id="IPR001242">
    <property type="entry name" value="Condensation_dom"/>
</dbReference>
<dbReference type="InterPro" id="IPR025110">
    <property type="entry name" value="AMP-bd_C"/>
</dbReference>
<dbReference type="RefSeq" id="WP_039753125.1">
    <property type="nucleotide sequence ID" value="NZ_JTCM02000074.1"/>
</dbReference>
<dbReference type="InterPro" id="IPR023213">
    <property type="entry name" value="CAT-like_dom_sf"/>
</dbReference>
<dbReference type="FunFam" id="3.40.50.980:FF:000001">
    <property type="entry name" value="Non-ribosomal peptide synthetase"/>
    <property type="match status" value="1"/>
</dbReference>
<dbReference type="SMART" id="SM01294">
    <property type="entry name" value="PKS_PP_betabranch"/>
    <property type="match status" value="1"/>
</dbReference>
<organism evidence="7 8">
    <name type="scientific">Hassallia byssoidea VB512170</name>
    <dbReference type="NCBI Taxonomy" id="1304833"/>
    <lineage>
        <taxon>Bacteria</taxon>
        <taxon>Bacillati</taxon>
        <taxon>Cyanobacteriota</taxon>
        <taxon>Cyanophyceae</taxon>
        <taxon>Nostocales</taxon>
        <taxon>Tolypothrichaceae</taxon>
        <taxon>Hassallia</taxon>
    </lineage>
</organism>
<dbReference type="SUPFAM" id="SSF52777">
    <property type="entry name" value="CoA-dependent acyltransferases"/>
    <property type="match status" value="4"/>
</dbReference>
<dbReference type="InterPro" id="IPR036736">
    <property type="entry name" value="ACP-like_sf"/>
</dbReference>
<dbReference type="Gene3D" id="2.30.38.10">
    <property type="entry name" value="Luciferase, Domain 3"/>
    <property type="match status" value="1"/>
</dbReference>
<dbReference type="PANTHER" id="PTHR45398:SF1">
    <property type="entry name" value="ENZYME, PUTATIVE (JCVI)-RELATED"/>
    <property type="match status" value="1"/>
</dbReference>
<keyword evidence="5" id="KW-0045">Antibiotic biosynthesis</keyword>
<dbReference type="GO" id="GO:0008610">
    <property type="term" value="P:lipid biosynthetic process"/>
    <property type="evidence" value="ECO:0007669"/>
    <property type="project" value="UniProtKB-ARBA"/>
</dbReference>
<keyword evidence="8" id="KW-1185">Reference proteome</keyword>
<evidence type="ECO:0000256" key="3">
    <source>
        <dbReference type="ARBA" id="ARBA00022450"/>
    </source>
</evidence>
<evidence type="ECO:0000256" key="5">
    <source>
        <dbReference type="ARBA" id="ARBA00023194"/>
    </source>
</evidence>
<evidence type="ECO:0000256" key="2">
    <source>
        <dbReference type="ARBA" id="ARBA00006432"/>
    </source>
</evidence>
<dbReference type="Proteomes" id="UP000031549">
    <property type="component" value="Unassembled WGS sequence"/>
</dbReference>
<dbReference type="Pfam" id="PF00668">
    <property type="entry name" value="Condensation"/>
    <property type="match status" value="2"/>
</dbReference>
<dbReference type="InterPro" id="IPR020806">
    <property type="entry name" value="PKS_PP-bd"/>
</dbReference>
<dbReference type="Pfam" id="PF13193">
    <property type="entry name" value="AMP-binding_C"/>
    <property type="match status" value="1"/>
</dbReference>
<sequence length="1544" mass="175928">MLDEVIEGYKLSPQQKRLWSLQQNSRAYQSRLAILIQGTLNIELLKESLQKLIKRHEILRTTFYKLPEIQHPIQVISCTNNISWQEIDLTSWINEKQEGRIEEIFEEEEQHCFDFEKGLLLRCTLLNLSTQKHILLIALPSLCADAQTLENLVKEISCLYATYPADLEEPIQYIQFSELQNELIESANTELERGYWRNKNIYELLNVKLPLINQTFKKAEFLPKFITLTVDPELLTNIEIIIQKYNTSISVFLLACWQVLLWRLTGQSDLIVGFYCHGRIYEELEEVIGLLAKYLPVHSHLEDNYKFSQLLWQVNESISEVEEWQEYFSWDQAVVETKKLEEPSFFPFGFDCQKQPIKYSADEVSFEIYQQYNCIERFQVKLSCIVQKNSIITKFYYDSNLFAQQHINYLVRQFHTLLESIASDPETSIGKLEILSDIERQQLLFKFNDRGTDYPLNKCIHQLIEEQAERTPDNLAVVFENQQLTYQELNARANQLAHHLQTLGVKPEVLVGICVERSLDMLVGILGILKAGGAYVPIDPTSPLDRLAYMLEDSQVPVLLTQERLLKNLPAHGAQVLCIDASWDTIAKESDDNFVSGVITDNLAYAIYTSGSTGKPKGVQITHQNLVHSINARIFYYHKPVTSFLLTSPFPFDSSVAGIFWTFSQGGVISLPAENFQLDFIKIIEAIAQQQISHLLCLPSLYKLILEQAQPQQLISLQTVILAGESCPQKLVDQHRELLPYTLLFNEYGPTEGTVWSSVYDCRKHDLKTVVPIGRPISNTQIYILDAHLQPVPIGVSGELHIGGLGLARGYLNRPELTAEKFIPNPFIDFGLPILDFRLEDSCDNSDNPKSCCLYKTGDLARYLLDGNIEFLGRIDHQVKIRGFRIELGEIEALLTQHPNLREVVVLAEEDNMANKRLIAYLVPKQEPAPKISELRSFLKNHLPDYMIPSDFVVLKTLPLNPNGKVDRQALPTYKQEKSELEVVFVAPRTSVEKALAQIWCQVLGLERVGIHDNFFELGGDSILNIQIVSRASQAGLQLIPKQLFDYPTIAELAALVGTTQSIEAEQGVVSGSIPLTPIQHWFFELHLPNPHHYNQAILLEVQQVINLALLEEVIQQLLLHHDALRLRFIEKESGWQQINTEPSKLVPFTSLDLSMLPVTEQQSAIEATAAELQTSLNLLEGPLMRVAFFKLRVSEPSRLLIIIHHLAVDGVSWRILLDDLEKAYKQLSQGAIQLSLKTTSFKQWAERLTEYAQSTELQQELNYWLTKLPKQVSRLPIDYVEGKNTLASTRTISVKLNAQETRSLLQEIPTVYRTEINEVLLTALMQAFAQWTGVRSLLVDVEGHGREGIFADIDLSRTVGWFTTVFPVWLAPKDSSNLEVLKLVKEQLHTIPNRGIGYGVLRYLSRNVEVTQQLVALPQAEVSFNYLGQLDLILPEASLFKQAQESTEPARSPQGIRKYLLEVNSFVVGGQLQIEWTYSEAIHQQFTIEKLAQSCLEVLRSLITHSQSPHDTSYTPSDFAEFQWNQWSQADLDEMTKAIGEGS</sequence>